<evidence type="ECO:0000313" key="9">
    <source>
        <dbReference type="EMBL" id="VAW13215.1"/>
    </source>
</evidence>
<dbReference type="InterPro" id="IPR004776">
    <property type="entry name" value="Mem_transp_PIN-like"/>
</dbReference>
<dbReference type="GO" id="GO:0005886">
    <property type="term" value="C:plasma membrane"/>
    <property type="evidence" value="ECO:0007669"/>
    <property type="project" value="UniProtKB-SubCell"/>
</dbReference>
<comment type="similarity">
    <text evidence="2">Belongs to the auxin efflux carrier (TC 2.A.69) family.</text>
</comment>
<evidence type="ECO:0000256" key="7">
    <source>
        <dbReference type="ARBA" id="ARBA00023136"/>
    </source>
</evidence>
<evidence type="ECO:0000256" key="5">
    <source>
        <dbReference type="ARBA" id="ARBA00022692"/>
    </source>
</evidence>
<evidence type="ECO:0000256" key="8">
    <source>
        <dbReference type="SAM" id="Phobius"/>
    </source>
</evidence>
<feature type="transmembrane region" description="Helical" evidence="8">
    <location>
        <begin position="63"/>
        <end position="84"/>
    </location>
</feature>
<dbReference type="EMBL" id="UOEM01000060">
    <property type="protein sequence ID" value="VAW13215.1"/>
    <property type="molecule type" value="Genomic_DNA"/>
</dbReference>
<keyword evidence="3" id="KW-0813">Transport</keyword>
<feature type="transmembrane region" description="Helical" evidence="8">
    <location>
        <begin position="196"/>
        <end position="216"/>
    </location>
</feature>
<evidence type="ECO:0000256" key="1">
    <source>
        <dbReference type="ARBA" id="ARBA00004651"/>
    </source>
</evidence>
<feature type="transmembrane region" description="Helical" evidence="8">
    <location>
        <begin position="96"/>
        <end position="119"/>
    </location>
</feature>
<feature type="transmembrane region" description="Helical" evidence="8">
    <location>
        <begin position="125"/>
        <end position="146"/>
    </location>
</feature>
<sequence>MTQIIDIVLPVFGLLGVGYVAAWSGLMSASAADGFSAYVYRIAIPLLVFRAIALTPAPDIAPVTLLSCYFSAVAIVWTLGSLAARFVLKTDGPVSAIVGVGAAYSNTVMLGLPLVVTAYGQEGALIFFILFPFHMPVMTLVNSIQIELSRGHEVNFGKAIVATAHSMARNPIIIGVAAGAIFRISGLTLPQSADTVTSLIAQTAVPSALISMGLILRRYGVSRGFKPAVVMTALKLLVLPALVWIFTAKIAGLDATTVGVLTIFAAAPVGINTFIYASSHRVGVAEASSAIALSTGLSIITISVVLALLGVGG</sequence>
<feature type="transmembrane region" description="Helical" evidence="8">
    <location>
        <begin position="167"/>
        <end position="184"/>
    </location>
</feature>
<keyword evidence="6 8" id="KW-1133">Transmembrane helix</keyword>
<protein>
    <recommendedName>
        <fullName evidence="10">Auxin efflux carrier family protein</fullName>
    </recommendedName>
</protein>
<evidence type="ECO:0000256" key="6">
    <source>
        <dbReference type="ARBA" id="ARBA00022989"/>
    </source>
</evidence>
<comment type="subcellular location">
    <subcellularLocation>
        <location evidence="1">Cell membrane</location>
        <topology evidence="1">Multi-pass membrane protein</topology>
    </subcellularLocation>
</comment>
<reference evidence="9" key="1">
    <citation type="submission" date="2018-06" db="EMBL/GenBank/DDBJ databases">
        <authorList>
            <person name="Zhirakovskaya E."/>
        </authorList>
    </citation>
    <scope>NUCLEOTIDE SEQUENCE</scope>
</reference>
<dbReference type="Pfam" id="PF03547">
    <property type="entry name" value="Mem_trans"/>
    <property type="match status" value="1"/>
</dbReference>
<gene>
    <name evidence="9" type="ORF">MNBD_ALPHA09-828</name>
</gene>
<name>A0A3B0T4F6_9ZZZZ</name>
<dbReference type="Gene3D" id="1.20.1530.20">
    <property type="match status" value="1"/>
</dbReference>
<dbReference type="GO" id="GO:0055085">
    <property type="term" value="P:transmembrane transport"/>
    <property type="evidence" value="ECO:0007669"/>
    <property type="project" value="InterPro"/>
</dbReference>
<keyword evidence="5 8" id="KW-0812">Transmembrane</keyword>
<feature type="transmembrane region" description="Helical" evidence="8">
    <location>
        <begin position="228"/>
        <end position="246"/>
    </location>
</feature>
<evidence type="ECO:0000256" key="3">
    <source>
        <dbReference type="ARBA" id="ARBA00022448"/>
    </source>
</evidence>
<feature type="transmembrane region" description="Helical" evidence="8">
    <location>
        <begin position="258"/>
        <end position="278"/>
    </location>
</feature>
<feature type="transmembrane region" description="Helical" evidence="8">
    <location>
        <begin position="7"/>
        <end position="26"/>
    </location>
</feature>
<organism evidence="9">
    <name type="scientific">hydrothermal vent metagenome</name>
    <dbReference type="NCBI Taxonomy" id="652676"/>
    <lineage>
        <taxon>unclassified sequences</taxon>
        <taxon>metagenomes</taxon>
        <taxon>ecological metagenomes</taxon>
    </lineage>
</organism>
<keyword evidence="4" id="KW-1003">Cell membrane</keyword>
<evidence type="ECO:0000256" key="2">
    <source>
        <dbReference type="ARBA" id="ARBA00010145"/>
    </source>
</evidence>
<dbReference type="InterPro" id="IPR038770">
    <property type="entry name" value="Na+/solute_symporter_sf"/>
</dbReference>
<evidence type="ECO:0000256" key="4">
    <source>
        <dbReference type="ARBA" id="ARBA00022475"/>
    </source>
</evidence>
<dbReference type="PANTHER" id="PTHR36838:SF3">
    <property type="entry name" value="TRANSPORTER AUXIN EFFLUX CARRIER EC FAMILY"/>
    <property type="match status" value="1"/>
</dbReference>
<dbReference type="PANTHER" id="PTHR36838">
    <property type="entry name" value="AUXIN EFFLUX CARRIER FAMILY PROTEIN"/>
    <property type="match status" value="1"/>
</dbReference>
<evidence type="ECO:0008006" key="10">
    <source>
        <dbReference type="Google" id="ProtNLM"/>
    </source>
</evidence>
<feature type="transmembrane region" description="Helical" evidence="8">
    <location>
        <begin position="290"/>
        <end position="311"/>
    </location>
</feature>
<accession>A0A3B0T4F6</accession>
<dbReference type="AlphaFoldDB" id="A0A3B0T4F6"/>
<proteinExistence type="inferred from homology"/>
<keyword evidence="7 8" id="KW-0472">Membrane</keyword>